<dbReference type="Pfam" id="PF00732">
    <property type="entry name" value="GMC_oxred_N"/>
    <property type="match status" value="1"/>
</dbReference>
<sequence length="680" mass="73713">MPRSSQDLKEASTCPEVRVVHVFRRAFNFSPIMRSQLLSLTVWLLAHKVVGAALGKAPEFATVVTPRTVLANSYDFIIAGGGISGLTVADRLSEDPSVNVLVIEAGIFDQDEDNILIPGQFFTPFPFQYMYLPLPSVPQTALNNRSFNVPAGKVVGGGSVLNAMVYVRPGAEELDAWELLGAKGWKWDDLLPYYKKSENFTAPDPAYAAAANFSFDPSVHGTTGPVQASFPSFHFEGSGIWFEAAISSGLRAGGDPHAGDGSGVVYVPSVTSGTTRTRSHARLNHFTRVQPRSNYHILAGHTVAKVLFDNTKKVTGVEYLPTGGGERLTAQATKEVLLAGGAVHTPQILQLSGIGPKKVLNKFNIPIMVELPGVGANFHDQPSIIIPYNGTCVPLSLPCYLSANLNLAVTNNISPNVGTLNSDPVYDAEQRALYDATRQGPYQLTRGLSTNLALPPLCNATSDCKSIVSAARRTNPFRYLPDDTHATVKAGYALQREIILRQLEGPKTPVSMIHWDTANSVRMYFFKPLSRGTVQINSTNPLEWPLIDFRTNVDPIDEDLIVASFLKNRHIMSQPSMAALNPLEAAPFSNDFTDKNILKQILRGVTEPSSAHQCCTAAMMPRLLGGVVNSKMKVYGVRGLRVIDTSYWPIVLTAAPTATTYASGEKIADAIKAEYGLQSL</sequence>
<organism evidence="5 6">
    <name type="scientific">Podospora bellae-mahoneyi</name>
    <dbReference type="NCBI Taxonomy" id="2093777"/>
    <lineage>
        <taxon>Eukaryota</taxon>
        <taxon>Fungi</taxon>
        <taxon>Dikarya</taxon>
        <taxon>Ascomycota</taxon>
        <taxon>Pezizomycotina</taxon>
        <taxon>Sordariomycetes</taxon>
        <taxon>Sordariomycetidae</taxon>
        <taxon>Sordariales</taxon>
        <taxon>Podosporaceae</taxon>
        <taxon>Podospora</taxon>
    </lineage>
</organism>
<protein>
    <recommendedName>
        <fullName evidence="3 4">Glucose-methanol-choline oxidoreductase N-terminal domain-containing protein</fullName>
    </recommendedName>
</protein>
<proteinExistence type="inferred from homology"/>
<evidence type="ECO:0000256" key="1">
    <source>
        <dbReference type="ARBA" id="ARBA00010790"/>
    </source>
</evidence>
<accession>A0ABR0FTQ8</accession>
<feature type="domain" description="Glucose-methanol-choline oxidoreductase N-terminal" evidence="3">
    <location>
        <begin position="152"/>
        <end position="175"/>
    </location>
</feature>
<evidence type="ECO:0000256" key="2">
    <source>
        <dbReference type="RuleBase" id="RU003968"/>
    </source>
</evidence>
<keyword evidence="6" id="KW-1185">Reference proteome</keyword>
<dbReference type="Gene3D" id="3.50.50.60">
    <property type="entry name" value="FAD/NAD(P)-binding domain"/>
    <property type="match status" value="1"/>
</dbReference>
<keyword evidence="2" id="KW-0274">FAD</keyword>
<dbReference type="EMBL" id="JAFFGZ010000002">
    <property type="protein sequence ID" value="KAK4647328.1"/>
    <property type="molecule type" value="Genomic_DNA"/>
</dbReference>
<dbReference type="GeneID" id="87895185"/>
<dbReference type="Proteomes" id="UP001322138">
    <property type="component" value="Unassembled WGS sequence"/>
</dbReference>
<dbReference type="PROSITE" id="PS00624">
    <property type="entry name" value="GMC_OXRED_2"/>
    <property type="match status" value="1"/>
</dbReference>
<dbReference type="Gene3D" id="3.30.560.10">
    <property type="entry name" value="Glucose Oxidase, domain 3"/>
    <property type="match status" value="1"/>
</dbReference>
<name>A0ABR0FTQ8_9PEZI</name>
<dbReference type="RefSeq" id="XP_062736304.1">
    <property type="nucleotide sequence ID" value="XM_062875703.1"/>
</dbReference>
<gene>
    <name evidence="5" type="ORF">QC761_124480</name>
</gene>
<evidence type="ECO:0000259" key="3">
    <source>
        <dbReference type="PROSITE" id="PS00623"/>
    </source>
</evidence>
<dbReference type="PANTHER" id="PTHR11552">
    <property type="entry name" value="GLUCOSE-METHANOL-CHOLINE GMC OXIDOREDUCTASE"/>
    <property type="match status" value="1"/>
</dbReference>
<dbReference type="SUPFAM" id="SSF54373">
    <property type="entry name" value="FAD-linked reductases, C-terminal domain"/>
    <property type="match status" value="1"/>
</dbReference>
<evidence type="ECO:0000313" key="6">
    <source>
        <dbReference type="Proteomes" id="UP001322138"/>
    </source>
</evidence>
<dbReference type="InterPro" id="IPR036188">
    <property type="entry name" value="FAD/NAD-bd_sf"/>
</dbReference>
<comment type="caution">
    <text evidence="5">The sequence shown here is derived from an EMBL/GenBank/DDBJ whole genome shotgun (WGS) entry which is preliminary data.</text>
</comment>
<evidence type="ECO:0000259" key="4">
    <source>
        <dbReference type="PROSITE" id="PS00624"/>
    </source>
</evidence>
<dbReference type="PANTHER" id="PTHR11552:SF115">
    <property type="entry name" value="DEHYDROGENASE XPTC-RELATED"/>
    <property type="match status" value="1"/>
</dbReference>
<dbReference type="PIRSF" id="PIRSF000137">
    <property type="entry name" value="Alcohol_oxidase"/>
    <property type="match status" value="1"/>
</dbReference>
<feature type="domain" description="Glucose-methanol-choline oxidoreductase N-terminal" evidence="4">
    <location>
        <begin position="341"/>
        <end position="355"/>
    </location>
</feature>
<dbReference type="Pfam" id="PF05199">
    <property type="entry name" value="GMC_oxred_C"/>
    <property type="match status" value="1"/>
</dbReference>
<comment type="similarity">
    <text evidence="1 2">Belongs to the GMC oxidoreductase family.</text>
</comment>
<keyword evidence="2" id="KW-0285">Flavoprotein</keyword>
<dbReference type="InterPro" id="IPR012132">
    <property type="entry name" value="GMC_OxRdtase"/>
</dbReference>
<evidence type="ECO:0000313" key="5">
    <source>
        <dbReference type="EMBL" id="KAK4647328.1"/>
    </source>
</evidence>
<dbReference type="PROSITE" id="PS00623">
    <property type="entry name" value="GMC_OXRED_1"/>
    <property type="match status" value="1"/>
</dbReference>
<dbReference type="InterPro" id="IPR000172">
    <property type="entry name" value="GMC_OxRdtase_N"/>
</dbReference>
<dbReference type="InterPro" id="IPR007867">
    <property type="entry name" value="GMC_OxRtase_C"/>
</dbReference>
<dbReference type="SUPFAM" id="SSF51905">
    <property type="entry name" value="FAD/NAD(P)-binding domain"/>
    <property type="match status" value="1"/>
</dbReference>
<reference evidence="5 6" key="1">
    <citation type="journal article" date="2023" name="bioRxiv">
        <title>High-quality genome assemblies of four members of thePodospora anserinaspecies complex.</title>
        <authorList>
            <person name="Ament-Velasquez S.L."/>
            <person name="Vogan A.A."/>
            <person name="Wallerman O."/>
            <person name="Hartmann F."/>
            <person name="Gautier V."/>
            <person name="Silar P."/>
            <person name="Giraud T."/>
            <person name="Johannesson H."/>
        </authorList>
    </citation>
    <scope>NUCLEOTIDE SEQUENCE [LARGE SCALE GENOMIC DNA]</scope>
    <source>
        <strain evidence="5 6">CBS 112042</strain>
    </source>
</reference>